<keyword evidence="3" id="KW-1185">Reference proteome</keyword>
<dbReference type="RefSeq" id="WP_250063985.1">
    <property type="nucleotide sequence ID" value="NZ_JAMJPK010000014.1"/>
</dbReference>
<evidence type="ECO:0000313" key="2">
    <source>
        <dbReference type="EMBL" id="MCL7942311.1"/>
    </source>
</evidence>
<dbReference type="Pfam" id="PF13692">
    <property type="entry name" value="Glyco_trans_1_4"/>
    <property type="match status" value="1"/>
</dbReference>
<name>A0ABT0T5Z7_9GAMM</name>
<organism evidence="2 3">
    <name type="scientific">Halomonas gemina</name>
    <dbReference type="NCBI Taxonomy" id="2945105"/>
    <lineage>
        <taxon>Bacteria</taxon>
        <taxon>Pseudomonadati</taxon>
        <taxon>Pseudomonadota</taxon>
        <taxon>Gammaproteobacteria</taxon>
        <taxon>Oceanospirillales</taxon>
        <taxon>Halomonadaceae</taxon>
        <taxon>Halomonas</taxon>
    </lineage>
</organism>
<protein>
    <submittedName>
        <fullName evidence="2">Glycosyltransferase family 4 protein</fullName>
    </submittedName>
</protein>
<dbReference type="PANTHER" id="PTHR12526:SF638">
    <property type="entry name" value="SPORE COAT PROTEIN SA"/>
    <property type="match status" value="1"/>
</dbReference>
<reference evidence="2" key="1">
    <citation type="submission" date="2022-05" db="EMBL/GenBank/DDBJ databases">
        <title>Halomonas geminus sp. nov. and Halomonas llamarensis sp. nov. isolated from high-altitude salars of the Atacama Desert.</title>
        <authorList>
            <person name="Hintersatz C."/>
            <person name="Rojas L.A."/>
            <person name="Wei T.-S."/>
            <person name="Kutschke S."/>
            <person name="Lehmann F."/>
            <person name="Jain R."/>
            <person name="Pollmann K."/>
        </authorList>
    </citation>
    <scope>NUCLEOTIDE SEQUENCE</scope>
    <source>
        <strain evidence="2">ATCH28</strain>
    </source>
</reference>
<dbReference type="InterPro" id="IPR028098">
    <property type="entry name" value="Glyco_trans_4-like_N"/>
</dbReference>
<sequence length="376" mass="42189">MKFLLIAGSPNSLINFRGHLLDALVASGLEVHAASPDLSSNSTVRYQLEEKGVHVHDIYINRTGINPLSDIKTFLGLLLLIWQIKPDYVLGYTIKPVIYGSLAAAFVRVPNRYALITGLGYSFSDQLGSSQKQRFVRNLVERLYRLGLRKSRKVFFQNPDDEALFREYRIIDLKVPSIVVNGSGVDTQHFAPQPLPDSPRFLLIARLLADKGIREFVDAAYIIKKTYPHVVFTLVGDIDINPKSITRKELDGWIKEGRIDYLGKLKDVRMAIAGASVFVLPSFYREGVPRTILEALSMGRAVITTDTPGCRETVIEGVNGYLVPIKNAESLADAMKSFIEQPRNIEKMGRRSREIAEQKYDVHKVNGVMLKEMGII</sequence>
<evidence type="ECO:0000313" key="3">
    <source>
        <dbReference type="Proteomes" id="UP001165369"/>
    </source>
</evidence>
<evidence type="ECO:0000259" key="1">
    <source>
        <dbReference type="Pfam" id="PF13477"/>
    </source>
</evidence>
<dbReference type="Gene3D" id="3.40.50.2000">
    <property type="entry name" value="Glycogen Phosphorylase B"/>
    <property type="match status" value="2"/>
</dbReference>
<feature type="domain" description="Glycosyltransferase subfamily 4-like N-terminal" evidence="1">
    <location>
        <begin position="19"/>
        <end position="158"/>
    </location>
</feature>
<accession>A0ABT0T5Z7</accession>
<dbReference type="CDD" id="cd03808">
    <property type="entry name" value="GT4_CapM-like"/>
    <property type="match status" value="1"/>
</dbReference>
<comment type="caution">
    <text evidence="2">The sequence shown here is derived from an EMBL/GenBank/DDBJ whole genome shotgun (WGS) entry which is preliminary data.</text>
</comment>
<gene>
    <name evidence="2" type="ORF">M8009_18740</name>
</gene>
<dbReference type="Proteomes" id="UP001165369">
    <property type="component" value="Unassembled WGS sequence"/>
</dbReference>
<dbReference type="EMBL" id="JAMJPK010000014">
    <property type="protein sequence ID" value="MCL7942311.1"/>
    <property type="molecule type" value="Genomic_DNA"/>
</dbReference>
<dbReference type="Pfam" id="PF13477">
    <property type="entry name" value="Glyco_trans_4_2"/>
    <property type="match status" value="1"/>
</dbReference>
<proteinExistence type="predicted"/>
<dbReference type="PANTHER" id="PTHR12526">
    <property type="entry name" value="GLYCOSYLTRANSFERASE"/>
    <property type="match status" value="1"/>
</dbReference>
<dbReference type="SUPFAM" id="SSF53756">
    <property type="entry name" value="UDP-Glycosyltransferase/glycogen phosphorylase"/>
    <property type="match status" value="1"/>
</dbReference>